<dbReference type="Proteomes" id="UP000008795">
    <property type="component" value="Chromosome"/>
</dbReference>
<organism evidence="1 2">
    <name type="scientific">Bacteroides xylanisolvens XB1A</name>
    <dbReference type="NCBI Taxonomy" id="657309"/>
    <lineage>
        <taxon>Bacteria</taxon>
        <taxon>Pseudomonadati</taxon>
        <taxon>Bacteroidota</taxon>
        <taxon>Bacteroidia</taxon>
        <taxon>Bacteroidales</taxon>
        <taxon>Bacteroidaceae</taxon>
        <taxon>Bacteroides</taxon>
    </lineage>
</organism>
<gene>
    <name evidence="1" type="ORF">BXY_27030</name>
</gene>
<reference evidence="1 2" key="1">
    <citation type="submission" date="2010-03" db="EMBL/GenBank/DDBJ databases">
        <title>The genome sequence of Bacteriodes xylanisolvens XB1A.</title>
        <authorList>
            <consortium name="metaHIT consortium -- http://www.metahit.eu/"/>
            <person name="Pajon A."/>
            <person name="Turner K."/>
            <person name="Parkhill J."/>
            <person name="Bernalier A."/>
        </authorList>
    </citation>
    <scope>NUCLEOTIDE SEQUENCE [LARGE SCALE GENOMIC DNA]</scope>
    <source>
        <strain evidence="1 2">XB1A</strain>
    </source>
</reference>
<name>D6CZZ1_9BACE</name>
<reference evidence="1 2" key="2">
    <citation type="submission" date="2010-03" db="EMBL/GenBank/DDBJ databases">
        <authorList>
            <person name="Pajon A."/>
        </authorList>
    </citation>
    <scope>NUCLEOTIDE SEQUENCE [LARGE SCALE GENOMIC DNA]</scope>
    <source>
        <strain evidence="1 2">XB1A</strain>
    </source>
</reference>
<accession>D6CZZ1</accession>
<sequence length="108" mass="12088">MCNCRRNLLEVLVGGVPIPEIVIVRHFGAEVFQEALLAPVAVEEAELFVDDGLRPPALDKLRIAQHGLVELRFKLLCRVGIDVDAEIFTPCQLARFRVPDGWVEVKVE</sequence>
<dbReference type="eggNOG" id="ENOG5032Q27">
    <property type="taxonomic scope" value="Bacteria"/>
</dbReference>
<proteinExistence type="predicted"/>
<evidence type="ECO:0000313" key="1">
    <source>
        <dbReference type="EMBL" id="CBK67743.1"/>
    </source>
</evidence>
<dbReference type="EMBL" id="FP929033">
    <property type="protein sequence ID" value="CBK67743.1"/>
    <property type="molecule type" value="Genomic_DNA"/>
</dbReference>
<dbReference type="HOGENOM" id="CLU_2191819_0_0_10"/>
<evidence type="ECO:0000313" key="2">
    <source>
        <dbReference type="Proteomes" id="UP000008795"/>
    </source>
</evidence>
<dbReference type="AlphaFoldDB" id="D6CZZ1"/>
<dbReference type="KEGG" id="bxy:BXY_27030"/>
<protein>
    <submittedName>
        <fullName evidence="1">Uncharacterized protein</fullName>
    </submittedName>
</protein>